<dbReference type="RefSeq" id="WP_055168188.1">
    <property type="nucleotide sequence ID" value="NZ_CYXX01000005.1"/>
</dbReference>
<feature type="domain" description="Spore protein YkvP/CgeB glycosyl transferase-like" evidence="1">
    <location>
        <begin position="281"/>
        <end position="385"/>
    </location>
</feature>
<evidence type="ECO:0000259" key="1">
    <source>
        <dbReference type="Pfam" id="PF13524"/>
    </source>
</evidence>
<dbReference type="Proteomes" id="UP000095453">
    <property type="component" value="Unassembled WGS sequence"/>
</dbReference>
<dbReference type="Pfam" id="PF13524">
    <property type="entry name" value="Glyco_trans_1_2"/>
    <property type="match status" value="1"/>
</dbReference>
<organism evidence="2 3">
    <name type="scientific">Roseburia inulinivorans</name>
    <dbReference type="NCBI Taxonomy" id="360807"/>
    <lineage>
        <taxon>Bacteria</taxon>
        <taxon>Bacillati</taxon>
        <taxon>Bacillota</taxon>
        <taxon>Clostridia</taxon>
        <taxon>Lachnospirales</taxon>
        <taxon>Lachnospiraceae</taxon>
        <taxon>Roseburia</taxon>
    </lineage>
</organism>
<gene>
    <name evidence="2" type="ORF">ERS852444_00896</name>
</gene>
<reference evidence="2 3" key="1">
    <citation type="submission" date="2015-09" db="EMBL/GenBank/DDBJ databases">
        <authorList>
            <consortium name="Pathogen Informatics"/>
        </authorList>
    </citation>
    <scope>NUCLEOTIDE SEQUENCE [LARGE SCALE GENOMIC DNA]</scope>
    <source>
        <strain evidence="2 3">2789STDY5608887</strain>
    </source>
</reference>
<accession>A0A173SCB1</accession>
<sequence>MNILFYRYNSICEPDMIEVLGRYSNSIDEITIEMDDKNISSKECLCALSSALQQKKYDFVFSINFFPVISEVCNIFKIRYVCWIVDSPVMELYSHSIRNSCNRIFLFDYALYEEFYQENPACIYYLPLGSNYHRIDNLIGTITKEDKTRFSADISFVGSLYTEKCPYNHLKEDGSYLKGYLDGLIEAQLKVYGYNFLEECLTDQIVAEFKNKIPFYQFPEKSNHNDKAAMAHLYLGNKVTEQERLRLLGLVSTYFKLDLYTGSDTASLPNVNARGLAKSMTEMPKIFHLSKINLNFTSKPIRSGLPLRIWDIMSAGGFVLTNFQIEIPEYFEIGKEIETFSSQEELLDKITYYLEHEEERKQIASNGYERAKSEYSLDTRIGQMLNMI</sequence>
<evidence type="ECO:0000313" key="3">
    <source>
        <dbReference type="Proteomes" id="UP000095453"/>
    </source>
</evidence>
<dbReference type="AlphaFoldDB" id="A0A173SCB1"/>
<evidence type="ECO:0000313" key="2">
    <source>
        <dbReference type="EMBL" id="CUM87993.1"/>
    </source>
</evidence>
<proteinExistence type="predicted"/>
<name>A0A173SCB1_9FIRM</name>
<protein>
    <submittedName>
        <fullName evidence="2">Uncharacterized protein conserved in bacteria</fullName>
    </submittedName>
</protein>
<dbReference type="Gene3D" id="3.40.50.2000">
    <property type="entry name" value="Glycogen Phosphorylase B"/>
    <property type="match status" value="1"/>
</dbReference>
<dbReference type="EMBL" id="CYXX01000005">
    <property type="protein sequence ID" value="CUM87993.1"/>
    <property type="molecule type" value="Genomic_DNA"/>
</dbReference>
<dbReference type="InterPro" id="IPR055259">
    <property type="entry name" value="YkvP/CgeB_Glyco_trans-like"/>
</dbReference>